<dbReference type="Proteomes" id="UP000694568">
    <property type="component" value="Unplaced"/>
</dbReference>
<dbReference type="PANTHER" id="PTHR19433:SF127">
    <property type="entry name" value="NITR9"/>
    <property type="match status" value="1"/>
</dbReference>
<dbReference type="Gene3D" id="2.60.40.10">
    <property type="entry name" value="Immunoglobulins"/>
    <property type="match status" value="2"/>
</dbReference>
<dbReference type="SUPFAM" id="SSF48726">
    <property type="entry name" value="Immunoglobulin"/>
    <property type="match status" value="2"/>
</dbReference>
<dbReference type="GO" id="GO:0005886">
    <property type="term" value="C:plasma membrane"/>
    <property type="evidence" value="ECO:0007669"/>
    <property type="project" value="UniProtKB-SubCell"/>
</dbReference>
<protein>
    <submittedName>
        <fullName evidence="10">Novel immune-type receptor 8</fullName>
    </submittedName>
</protein>
<feature type="signal peptide" evidence="8">
    <location>
        <begin position="1"/>
        <end position="17"/>
    </location>
</feature>
<evidence type="ECO:0000256" key="5">
    <source>
        <dbReference type="ARBA" id="ARBA00023136"/>
    </source>
</evidence>
<dbReference type="InterPro" id="IPR013106">
    <property type="entry name" value="Ig_V-set"/>
</dbReference>
<keyword evidence="3 8" id="KW-0732">Signal</keyword>
<dbReference type="PROSITE" id="PS50835">
    <property type="entry name" value="IG_LIKE"/>
    <property type="match status" value="2"/>
</dbReference>
<keyword evidence="11" id="KW-1185">Reference proteome</keyword>
<keyword evidence="2" id="KW-1003">Cell membrane</keyword>
<sequence length="319" mass="35626">MRLYFVNVLLLWPSCAAEISQPVPFQTVKLGDSATIECHIKSDLYKRVWYKFTTEKGLQLVAAFNNFFNRSIFPGDSQHHYSVKFDIINSHLSISAITWEDVGTYFCGVTQLNEILYGSGTFLMLKGAISDSGVQQRESEPVQPGDSVTLSCSVHTGRCAGEHISVTWLKNSHHSAPQMIYYSGNKSCQRTESGETSCVYELLLRNLSSDDAGTFYCVLTSCGQTLFGNGTRIIVHSKTGTNVLVRFAPRLSMTSLKCFSFSFFSQTTDTVTYAAVCSAPRRLPTRQARGKYCGDSVVYSNIRHCQQNRQVERQTNQGE</sequence>
<evidence type="ECO:0000313" key="11">
    <source>
        <dbReference type="Proteomes" id="UP000694568"/>
    </source>
</evidence>
<dbReference type="InterPro" id="IPR013783">
    <property type="entry name" value="Ig-like_fold"/>
</dbReference>
<name>A0A8C9YPW4_SANLU</name>
<evidence type="ECO:0000256" key="2">
    <source>
        <dbReference type="ARBA" id="ARBA00022475"/>
    </source>
</evidence>
<evidence type="ECO:0000256" key="7">
    <source>
        <dbReference type="ARBA" id="ARBA00023180"/>
    </source>
</evidence>
<evidence type="ECO:0000256" key="3">
    <source>
        <dbReference type="ARBA" id="ARBA00022729"/>
    </source>
</evidence>
<feature type="domain" description="Ig-like" evidence="9">
    <location>
        <begin position="13"/>
        <end position="130"/>
    </location>
</feature>
<dbReference type="GeneTree" id="ENSGT00950000182968"/>
<keyword evidence="5" id="KW-0472">Membrane</keyword>
<dbReference type="GO" id="GO:0002376">
    <property type="term" value="P:immune system process"/>
    <property type="evidence" value="ECO:0007669"/>
    <property type="project" value="UniProtKB-KW"/>
</dbReference>
<evidence type="ECO:0000256" key="8">
    <source>
        <dbReference type="SAM" id="SignalP"/>
    </source>
</evidence>
<keyword evidence="6" id="KW-1015">Disulfide bond</keyword>
<organism evidence="10 11">
    <name type="scientific">Sander lucioperca</name>
    <name type="common">Pike-perch</name>
    <name type="synonym">Perca lucioperca</name>
    <dbReference type="NCBI Taxonomy" id="283035"/>
    <lineage>
        <taxon>Eukaryota</taxon>
        <taxon>Metazoa</taxon>
        <taxon>Chordata</taxon>
        <taxon>Craniata</taxon>
        <taxon>Vertebrata</taxon>
        <taxon>Euteleostomi</taxon>
        <taxon>Actinopterygii</taxon>
        <taxon>Neopterygii</taxon>
        <taxon>Teleostei</taxon>
        <taxon>Neoteleostei</taxon>
        <taxon>Acanthomorphata</taxon>
        <taxon>Eupercaria</taxon>
        <taxon>Perciformes</taxon>
        <taxon>Percoidei</taxon>
        <taxon>Percidae</taxon>
        <taxon>Luciopercinae</taxon>
        <taxon>Sander</taxon>
    </lineage>
</organism>
<evidence type="ECO:0000259" key="9">
    <source>
        <dbReference type="PROSITE" id="PS50835"/>
    </source>
</evidence>
<dbReference type="SMART" id="SM00409">
    <property type="entry name" value="IG"/>
    <property type="match status" value="2"/>
</dbReference>
<comment type="subcellular location">
    <subcellularLocation>
        <location evidence="1">Cell membrane</location>
    </subcellularLocation>
</comment>
<evidence type="ECO:0000313" key="10">
    <source>
        <dbReference type="Ensembl" id="ENSSLUP00000029309.1"/>
    </source>
</evidence>
<dbReference type="InterPro" id="IPR007110">
    <property type="entry name" value="Ig-like_dom"/>
</dbReference>
<evidence type="ECO:0000256" key="6">
    <source>
        <dbReference type="ARBA" id="ARBA00023157"/>
    </source>
</evidence>
<dbReference type="Ensembl" id="ENSSLUT00000030245.1">
    <property type="protein sequence ID" value="ENSSLUP00000029309.1"/>
    <property type="gene ID" value="ENSSLUG00000013193.1"/>
</dbReference>
<dbReference type="SMART" id="SM00406">
    <property type="entry name" value="IGv"/>
    <property type="match status" value="2"/>
</dbReference>
<feature type="chain" id="PRO_5034547828" evidence="8">
    <location>
        <begin position="18"/>
        <end position="319"/>
    </location>
</feature>
<keyword evidence="4" id="KW-0391">Immunity</keyword>
<dbReference type="GO" id="GO:0009617">
    <property type="term" value="P:response to bacterium"/>
    <property type="evidence" value="ECO:0007669"/>
    <property type="project" value="TreeGrafter"/>
</dbReference>
<proteinExistence type="predicted"/>
<reference evidence="10" key="1">
    <citation type="submission" date="2025-08" db="UniProtKB">
        <authorList>
            <consortium name="Ensembl"/>
        </authorList>
    </citation>
    <scope>IDENTIFICATION</scope>
</reference>
<dbReference type="InterPro" id="IPR036179">
    <property type="entry name" value="Ig-like_dom_sf"/>
</dbReference>
<evidence type="ECO:0000256" key="1">
    <source>
        <dbReference type="ARBA" id="ARBA00004236"/>
    </source>
</evidence>
<keyword evidence="7" id="KW-0325">Glycoprotein</keyword>
<dbReference type="InterPro" id="IPR003599">
    <property type="entry name" value="Ig_sub"/>
</dbReference>
<dbReference type="Pfam" id="PF07686">
    <property type="entry name" value="V-set"/>
    <property type="match status" value="2"/>
</dbReference>
<reference evidence="10" key="2">
    <citation type="submission" date="2025-09" db="UniProtKB">
        <authorList>
            <consortium name="Ensembl"/>
        </authorList>
    </citation>
    <scope>IDENTIFICATION</scope>
</reference>
<dbReference type="CDD" id="cd00099">
    <property type="entry name" value="IgV"/>
    <property type="match status" value="2"/>
</dbReference>
<dbReference type="AlphaFoldDB" id="A0A8C9YPW4"/>
<feature type="domain" description="Ig-like" evidence="9">
    <location>
        <begin position="142"/>
        <end position="221"/>
    </location>
</feature>
<dbReference type="PANTHER" id="PTHR19433">
    <property type="entry name" value="T-CELL RECEPTOR ALPHA CHAIN V REGION-RELATED"/>
    <property type="match status" value="1"/>
</dbReference>
<evidence type="ECO:0000256" key="4">
    <source>
        <dbReference type="ARBA" id="ARBA00022859"/>
    </source>
</evidence>
<dbReference type="InterPro" id="IPR052051">
    <property type="entry name" value="TCR_complex_component"/>
</dbReference>
<accession>A0A8C9YPW4</accession>